<dbReference type="Proteomes" id="UP001589797">
    <property type="component" value="Unassembled WGS sequence"/>
</dbReference>
<reference evidence="4 5" key="1">
    <citation type="submission" date="2024-09" db="EMBL/GenBank/DDBJ databases">
        <authorList>
            <person name="Sun Q."/>
            <person name="Mori K."/>
        </authorList>
    </citation>
    <scope>NUCLEOTIDE SEQUENCE [LARGE SCALE GENOMIC DNA]</scope>
    <source>
        <strain evidence="4 5">CCM 7650</strain>
    </source>
</reference>
<keyword evidence="1" id="KW-0472">Membrane</keyword>
<feature type="transmembrane region" description="Helical" evidence="1">
    <location>
        <begin position="50"/>
        <end position="71"/>
    </location>
</feature>
<feature type="signal peptide" evidence="2">
    <location>
        <begin position="1"/>
        <end position="26"/>
    </location>
</feature>
<feature type="domain" description="Conjugative transposon TraJ C-terminal" evidence="3">
    <location>
        <begin position="33"/>
        <end position="331"/>
    </location>
</feature>
<evidence type="ECO:0000256" key="2">
    <source>
        <dbReference type="SAM" id="SignalP"/>
    </source>
</evidence>
<feature type="transmembrane region" description="Helical" evidence="1">
    <location>
        <begin position="214"/>
        <end position="233"/>
    </location>
</feature>
<organism evidence="4 5">
    <name type="scientific">Fontibacter flavus</name>
    <dbReference type="NCBI Taxonomy" id="654838"/>
    <lineage>
        <taxon>Bacteria</taxon>
        <taxon>Pseudomonadati</taxon>
        <taxon>Bacteroidota</taxon>
        <taxon>Cytophagia</taxon>
        <taxon>Cytophagales</taxon>
        <taxon>Cyclobacteriaceae</taxon>
        <taxon>Fontibacter</taxon>
    </lineage>
</organism>
<proteinExistence type="predicted"/>
<feature type="transmembrane region" description="Helical" evidence="1">
    <location>
        <begin position="190"/>
        <end position="207"/>
    </location>
</feature>
<feature type="transmembrane region" description="Helical" evidence="1">
    <location>
        <begin position="245"/>
        <end position="264"/>
    </location>
</feature>
<keyword evidence="5" id="KW-1185">Reference proteome</keyword>
<evidence type="ECO:0000313" key="5">
    <source>
        <dbReference type="Proteomes" id="UP001589797"/>
    </source>
</evidence>
<dbReference type="EMBL" id="JBHLWI010000037">
    <property type="protein sequence ID" value="MFC0263715.1"/>
    <property type="molecule type" value="Genomic_DNA"/>
</dbReference>
<evidence type="ECO:0000259" key="3">
    <source>
        <dbReference type="Pfam" id="PF07863"/>
    </source>
</evidence>
<protein>
    <submittedName>
        <fullName evidence="4">Type IV secretion system protein</fullName>
    </submittedName>
</protein>
<keyword evidence="2" id="KW-0732">Signal</keyword>
<gene>
    <name evidence="4" type="ORF">ACFFIP_13565</name>
</gene>
<comment type="caution">
    <text evidence="4">The sequence shown here is derived from an EMBL/GenBank/DDBJ whole genome shotgun (WGS) entry which is preliminary data.</text>
</comment>
<feature type="transmembrane region" description="Helical" evidence="1">
    <location>
        <begin position="276"/>
        <end position="295"/>
    </location>
</feature>
<feature type="chain" id="PRO_5046830377" evidence="2">
    <location>
        <begin position="27"/>
        <end position="335"/>
    </location>
</feature>
<keyword evidence="1" id="KW-0812">Transmembrane</keyword>
<evidence type="ECO:0000313" key="4">
    <source>
        <dbReference type="EMBL" id="MFC0263715.1"/>
    </source>
</evidence>
<dbReference type="RefSeq" id="WP_382388191.1">
    <property type="nucleotide sequence ID" value="NZ_JBHLWI010000037.1"/>
</dbReference>
<dbReference type="InterPro" id="IPR012424">
    <property type="entry name" value="Conjugative_transposon_TraJ_C"/>
</dbReference>
<evidence type="ECO:0000256" key="1">
    <source>
        <dbReference type="SAM" id="Phobius"/>
    </source>
</evidence>
<dbReference type="Pfam" id="PF07863">
    <property type="entry name" value="CtnDOT_TraJ"/>
    <property type="match status" value="1"/>
</dbReference>
<accession>A0ABV6FWQ4</accession>
<sequence>MDKRKTMCLTAIALMLLLIVPEQASAQGLTGSVRQLHGILQRLYDDMIPLASQLIGVGRVIAGFAALLFISQRVWRHLANAEPIDVYPLLRPFAIGMAILLFPSVMALMNGVLNPLVRGTENMVVNSNDAIMWHIDKQKEDTRWAIENQPHANQPELDQYEEQEANENLSGGTWGGRILYVGMKNMALSAIRWLLELLYVSAALCINSIRTFHLIILTILGPIVLGLSVFEGFQHILSNWIAKYVNVYLWLPIANIFGAIISKIVENMALISQDFFSGLAYSVFMLLAIIGYTTIPNISNYIISGGSRDGILHKASKMAGSAAGAGASAAVGMMK</sequence>
<keyword evidence="1" id="KW-1133">Transmembrane helix</keyword>
<name>A0ABV6FWQ4_9BACT</name>
<feature type="transmembrane region" description="Helical" evidence="1">
    <location>
        <begin position="92"/>
        <end position="113"/>
    </location>
</feature>